<dbReference type="InParanoid" id="B3M8B6"/>
<dbReference type="AlphaFoldDB" id="B3M8B6"/>
<gene>
    <name evidence="1" type="primary">Dana\GF23618</name>
    <name evidence="1" type="synonym">dana_GLEANR_8404</name>
    <name evidence="1" type="ORF">GF23618</name>
</gene>
<accession>B3M8B6</accession>
<dbReference type="GeneID" id="6506259"/>
<dbReference type="FunCoup" id="B3M8B6">
    <property type="interactions" value="18"/>
</dbReference>
<dbReference type="Proteomes" id="UP000007801">
    <property type="component" value="Unassembled WGS sequence"/>
</dbReference>
<dbReference type="STRING" id="7217.B3M8B6"/>
<evidence type="ECO:0000313" key="1">
    <source>
        <dbReference type="EMBL" id="EDV41055.1"/>
    </source>
</evidence>
<protein>
    <submittedName>
        <fullName evidence="1">Uncharacterized protein</fullName>
    </submittedName>
</protein>
<dbReference type="PhylomeDB" id="B3M8B6"/>
<dbReference type="KEGG" id="dan:6506259"/>
<sequence length="359" mass="41291">MRPKEHSELSFDVIPKLYDANIKVFLTSLFRVEEQLQPLPRKFCRMYTTEPLAHQLLDYLASRGGQLSMQNFHLVEDCQPFELQLSFGRKVEVMLCNGSHLNNSLILLIRRPQGGRLLYCYSAVRMDNLGRLLGNPVFNSWISRGTERLYLNLSSGDEPFEHLDFEEMAKQIQKDCIQNNHVLELMLPHFGYEELIWNLGHTRLYGQIRLMGTFGQSYKHLSSDLNRFQCDNNSVKINVSMILDCEAALEALHTDSESRTVTLPLHQLKWTPLPTRMHLRQMCSLLRPQHIDGIVTFHSAGNIPQVPEFLRCFKEAFVEKSQKLKVPQTSPKKVGAPANSYRVLKKNPITFADDGSESD</sequence>
<name>B3M8B6_DROAN</name>
<dbReference type="OMA" id="CKMYTTQ"/>
<reference evidence="1 2" key="1">
    <citation type="journal article" date="2007" name="Nature">
        <title>Evolution of genes and genomes on the Drosophila phylogeny.</title>
        <authorList>
            <consortium name="Drosophila 12 Genomes Consortium"/>
            <person name="Clark A.G."/>
            <person name="Eisen M.B."/>
            <person name="Smith D.R."/>
            <person name="Bergman C.M."/>
            <person name="Oliver B."/>
            <person name="Markow T.A."/>
            <person name="Kaufman T.C."/>
            <person name="Kellis M."/>
            <person name="Gelbart W."/>
            <person name="Iyer V.N."/>
            <person name="Pollard D.A."/>
            <person name="Sackton T.B."/>
            <person name="Larracuente A.M."/>
            <person name="Singh N.D."/>
            <person name="Abad J.P."/>
            <person name="Abt D.N."/>
            <person name="Adryan B."/>
            <person name="Aguade M."/>
            <person name="Akashi H."/>
            <person name="Anderson W.W."/>
            <person name="Aquadro C.F."/>
            <person name="Ardell D.H."/>
            <person name="Arguello R."/>
            <person name="Artieri C.G."/>
            <person name="Barbash D.A."/>
            <person name="Barker D."/>
            <person name="Barsanti P."/>
            <person name="Batterham P."/>
            <person name="Batzoglou S."/>
            <person name="Begun D."/>
            <person name="Bhutkar A."/>
            <person name="Blanco E."/>
            <person name="Bosak S.A."/>
            <person name="Bradley R.K."/>
            <person name="Brand A.D."/>
            <person name="Brent M.R."/>
            <person name="Brooks A.N."/>
            <person name="Brown R.H."/>
            <person name="Butlin R.K."/>
            <person name="Caggese C."/>
            <person name="Calvi B.R."/>
            <person name="Bernardo de Carvalho A."/>
            <person name="Caspi A."/>
            <person name="Castrezana S."/>
            <person name="Celniker S.E."/>
            <person name="Chang J.L."/>
            <person name="Chapple C."/>
            <person name="Chatterji S."/>
            <person name="Chinwalla A."/>
            <person name="Civetta A."/>
            <person name="Clifton S.W."/>
            <person name="Comeron J.M."/>
            <person name="Costello J.C."/>
            <person name="Coyne J.A."/>
            <person name="Daub J."/>
            <person name="David R.G."/>
            <person name="Delcher A.L."/>
            <person name="Delehaunty K."/>
            <person name="Do C.B."/>
            <person name="Ebling H."/>
            <person name="Edwards K."/>
            <person name="Eickbush T."/>
            <person name="Evans J.D."/>
            <person name="Filipski A."/>
            <person name="Findeiss S."/>
            <person name="Freyhult E."/>
            <person name="Fulton L."/>
            <person name="Fulton R."/>
            <person name="Garcia A.C."/>
            <person name="Gardiner A."/>
            <person name="Garfield D.A."/>
            <person name="Garvin B.E."/>
            <person name="Gibson G."/>
            <person name="Gilbert D."/>
            <person name="Gnerre S."/>
            <person name="Godfrey J."/>
            <person name="Good R."/>
            <person name="Gotea V."/>
            <person name="Gravely B."/>
            <person name="Greenberg A.J."/>
            <person name="Griffiths-Jones S."/>
            <person name="Gross S."/>
            <person name="Guigo R."/>
            <person name="Gustafson E.A."/>
            <person name="Haerty W."/>
            <person name="Hahn M.W."/>
            <person name="Halligan D.L."/>
            <person name="Halpern A.L."/>
            <person name="Halter G.M."/>
            <person name="Han M.V."/>
            <person name="Heger A."/>
            <person name="Hillier L."/>
            <person name="Hinrichs A.S."/>
            <person name="Holmes I."/>
            <person name="Hoskins R.A."/>
            <person name="Hubisz M.J."/>
            <person name="Hultmark D."/>
            <person name="Huntley M.A."/>
            <person name="Jaffe D.B."/>
            <person name="Jagadeeshan S."/>
            <person name="Jeck W.R."/>
            <person name="Johnson J."/>
            <person name="Jones C.D."/>
            <person name="Jordan W.C."/>
            <person name="Karpen G.H."/>
            <person name="Kataoka E."/>
            <person name="Keightley P.D."/>
            <person name="Kheradpour P."/>
            <person name="Kirkness E.F."/>
            <person name="Koerich L.B."/>
            <person name="Kristiansen K."/>
            <person name="Kudrna D."/>
            <person name="Kulathinal R.J."/>
            <person name="Kumar S."/>
            <person name="Kwok R."/>
            <person name="Lander E."/>
            <person name="Langley C.H."/>
            <person name="Lapoint R."/>
            <person name="Lazzaro B.P."/>
            <person name="Lee S.J."/>
            <person name="Levesque L."/>
            <person name="Li R."/>
            <person name="Lin C.F."/>
            <person name="Lin M.F."/>
            <person name="Lindblad-Toh K."/>
            <person name="Llopart A."/>
            <person name="Long M."/>
            <person name="Low L."/>
            <person name="Lozovsky E."/>
            <person name="Lu J."/>
            <person name="Luo M."/>
            <person name="Machado C.A."/>
            <person name="Makalowski W."/>
            <person name="Marzo M."/>
            <person name="Matsuda M."/>
            <person name="Matzkin L."/>
            <person name="McAllister B."/>
            <person name="McBride C.S."/>
            <person name="McKernan B."/>
            <person name="McKernan K."/>
            <person name="Mendez-Lago M."/>
            <person name="Minx P."/>
            <person name="Mollenhauer M.U."/>
            <person name="Montooth K."/>
            <person name="Mount S.M."/>
            <person name="Mu X."/>
            <person name="Myers E."/>
            <person name="Negre B."/>
            <person name="Newfeld S."/>
            <person name="Nielsen R."/>
            <person name="Noor M.A."/>
            <person name="O'Grady P."/>
            <person name="Pachter L."/>
            <person name="Papaceit M."/>
            <person name="Parisi M.J."/>
            <person name="Parisi M."/>
            <person name="Parts L."/>
            <person name="Pedersen J.S."/>
            <person name="Pesole G."/>
            <person name="Phillippy A.M."/>
            <person name="Ponting C.P."/>
            <person name="Pop M."/>
            <person name="Porcelli D."/>
            <person name="Powell J.R."/>
            <person name="Prohaska S."/>
            <person name="Pruitt K."/>
            <person name="Puig M."/>
            <person name="Quesneville H."/>
            <person name="Ram K.R."/>
            <person name="Rand D."/>
            <person name="Rasmussen M.D."/>
            <person name="Reed L.K."/>
            <person name="Reenan R."/>
            <person name="Reily A."/>
            <person name="Remington K.A."/>
            <person name="Rieger T.T."/>
            <person name="Ritchie M.G."/>
            <person name="Robin C."/>
            <person name="Rogers Y.H."/>
            <person name="Rohde C."/>
            <person name="Rozas J."/>
            <person name="Rubenfield M.J."/>
            <person name="Ruiz A."/>
            <person name="Russo S."/>
            <person name="Salzberg S.L."/>
            <person name="Sanchez-Gracia A."/>
            <person name="Saranga D.J."/>
            <person name="Sato H."/>
            <person name="Schaeffer S.W."/>
            <person name="Schatz M.C."/>
            <person name="Schlenke T."/>
            <person name="Schwartz R."/>
            <person name="Segarra C."/>
            <person name="Singh R.S."/>
            <person name="Sirot L."/>
            <person name="Sirota M."/>
            <person name="Sisneros N.B."/>
            <person name="Smith C.D."/>
            <person name="Smith T.F."/>
            <person name="Spieth J."/>
            <person name="Stage D.E."/>
            <person name="Stark A."/>
            <person name="Stephan W."/>
            <person name="Strausberg R.L."/>
            <person name="Strempel S."/>
            <person name="Sturgill D."/>
            <person name="Sutton G."/>
            <person name="Sutton G.G."/>
            <person name="Tao W."/>
            <person name="Teichmann S."/>
            <person name="Tobari Y.N."/>
            <person name="Tomimura Y."/>
            <person name="Tsolas J.M."/>
            <person name="Valente V.L."/>
            <person name="Venter E."/>
            <person name="Venter J.C."/>
            <person name="Vicario S."/>
            <person name="Vieira F.G."/>
            <person name="Vilella A.J."/>
            <person name="Villasante A."/>
            <person name="Walenz B."/>
            <person name="Wang J."/>
            <person name="Wasserman M."/>
            <person name="Watts T."/>
            <person name="Wilson D."/>
            <person name="Wilson R.K."/>
            <person name="Wing R.A."/>
            <person name="Wolfner M.F."/>
            <person name="Wong A."/>
            <person name="Wong G.K."/>
            <person name="Wu C.I."/>
            <person name="Wu G."/>
            <person name="Yamamoto D."/>
            <person name="Yang H.P."/>
            <person name="Yang S.P."/>
            <person name="Yorke J.A."/>
            <person name="Yoshida K."/>
            <person name="Zdobnov E."/>
            <person name="Zhang P."/>
            <person name="Zhang Y."/>
            <person name="Zimin A.V."/>
            <person name="Baldwin J."/>
            <person name="Abdouelleil A."/>
            <person name="Abdulkadir J."/>
            <person name="Abebe A."/>
            <person name="Abera B."/>
            <person name="Abreu J."/>
            <person name="Acer S.C."/>
            <person name="Aftuck L."/>
            <person name="Alexander A."/>
            <person name="An P."/>
            <person name="Anderson E."/>
            <person name="Anderson S."/>
            <person name="Arachi H."/>
            <person name="Azer M."/>
            <person name="Bachantsang P."/>
            <person name="Barry A."/>
            <person name="Bayul T."/>
            <person name="Berlin A."/>
            <person name="Bessette D."/>
            <person name="Bloom T."/>
            <person name="Blye J."/>
            <person name="Boguslavskiy L."/>
            <person name="Bonnet C."/>
            <person name="Boukhgalter B."/>
            <person name="Bourzgui I."/>
            <person name="Brown A."/>
            <person name="Cahill P."/>
            <person name="Channer S."/>
            <person name="Cheshatsang Y."/>
            <person name="Chuda L."/>
            <person name="Citroen M."/>
            <person name="Collymore A."/>
            <person name="Cooke P."/>
            <person name="Costello M."/>
            <person name="D'Aco K."/>
            <person name="Daza R."/>
            <person name="De Haan G."/>
            <person name="DeGray S."/>
            <person name="DeMaso C."/>
            <person name="Dhargay N."/>
            <person name="Dooley K."/>
            <person name="Dooley E."/>
            <person name="Doricent M."/>
            <person name="Dorje P."/>
            <person name="Dorjee K."/>
            <person name="Dupes A."/>
            <person name="Elong R."/>
            <person name="Falk J."/>
            <person name="Farina A."/>
            <person name="Faro S."/>
            <person name="Ferguson D."/>
            <person name="Fisher S."/>
            <person name="Foley C.D."/>
            <person name="Franke A."/>
            <person name="Friedrich D."/>
            <person name="Gadbois L."/>
            <person name="Gearin G."/>
            <person name="Gearin C.R."/>
            <person name="Giannoukos G."/>
            <person name="Goode T."/>
            <person name="Graham J."/>
            <person name="Grandbois E."/>
            <person name="Grewal S."/>
            <person name="Gyaltsen K."/>
            <person name="Hafez N."/>
            <person name="Hagos B."/>
            <person name="Hall J."/>
            <person name="Henson C."/>
            <person name="Hollinger A."/>
            <person name="Honan T."/>
            <person name="Huard M.D."/>
            <person name="Hughes L."/>
            <person name="Hurhula B."/>
            <person name="Husby M.E."/>
            <person name="Kamat A."/>
            <person name="Kanga B."/>
            <person name="Kashin S."/>
            <person name="Khazanovich D."/>
            <person name="Kisner P."/>
            <person name="Lance K."/>
            <person name="Lara M."/>
            <person name="Lee W."/>
            <person name="Lennon N."/>
            <person name="Letendre F."/>
            <person name="LeVine R."/>
            <person name="Lipovsky A."/>
            <person name="Liu X."/>
            <person name="Liu J."/>
            <person name="Liu S."/>
            <person name="Lokyitsang T."/>
            <person name="Lokyitsang Y."/>
            <person name="Lubonja R."/>
            <person name="Lui A."/>
            <person name="MacDonald P."/>
            <person name="Magnisalis V."/>
            <person name="Maru K."/>
            <person name="Matthews C."/>
            <person name="McCusker W."/>
            <person name="McDonough S."/>
            <person name="Mehta T."/>
            <person name="Meldrim J."/>
            <person name="Meneus L."/>
            <person name="Mihai O."/>
            <person name="Mihalev A."/>
            <person name="Mihova T."/>
            <person name="Mittelman R."/>
            <person name="Mlenga V."/>
            <person name="Montmayeur A."/>
            <person name="Mulrain L."/>
            <person name="Navidi A."/>
            <person name="Naylor J."/>
            <person name="Negash T."/>
            <person name="Nguyen T."/>
            <person name="Nguyen N."/>
            <person name="Nicol R."/>
            <person name="Norbu C."/>
            <person name="Norbu N."/>
            <person name="Novod N."/>
            <person name="O'Neill B."/>
            <person name="Osman S."/>
            <person name="Markiewicz E."/>
            <person name="Oyono O.L."/>
            <person name="Patti C."/>
            <person name="Phunkhang P."/>
            <person name="Pierre F."/>
            <person name="Priest M."/>
            <person name="Raghuraman S."/>
            <person name="Rege F."/>
            <person name="Reyes R."/>
            <person name="Rise C."/>
            <person name="Rogov P."/>
            <person name="Ross K."/>
            <person name="Ryan E."/>
            <person name="Settipalli S."/>
            <person name="Shea T."/>
            <person name="Sherpa N."/>
            <person name="Shi L."/>
            <person name="Shih D."/>
            <person name="Sparrow T."/>
            <person name="Spaulding J."/>
            <person name="Stalker J."/>
            <person name="Stange-Thomann N."/>
            <person name="Stavropoulos S."/>
            <person name="Stone C."/>
            <person name="Strader C."/>
            <person name="Tesfaye S."/>
            <person name="Thomson T."/>
            <person name="Thoulutsang Y."/>
            <person name="Thoulutsang D."/>
            <person name="Topham K."/>
            <person name="Topping I."/>
            <person name="Tsamla T."/>
            <person name="Vassiliev H."/>
            <person name="Vo A."/>
            <person name="Wangchuk T."/>
            <person name="Wangdi T."/>
            <person name="Weiand M."/>
            <person name="Wilkinson J."/>
            <person name="Wilson A."/>
            <person name="Yadav S."/>
            <person name="Young G."/>
            <person name="Yu Q."/>
            <person name="Zembek L."/>
            <person name="Zhong D."/>
            <person name="Zimmer A."/>
            <person name="Zwirko Z."/>
            <person name="Jaffe D.B."/>
            <person name="Alvarez P."/>
            <person name="Brockman W."/>
            <person name="Butler J."/>
            <person name="Chin C."/>
            <person name="Gnerre S."/>
            <person name="Grabherr M."/>
            <person name="Kleber M."/>
            <person name="Mauceli E."/>
            <person name="MacCallum I."/>
        </authorList>
    </citation>
    <scope>NUCLEOTIDE SEQUENCE [LARGE SCALE GENOMIC DNA]</scope>
    <source>
        <strain evidence="2">Tucson 14024-0371.13</strain>
    </source>
</reference>
<evidence type="ECO:0000313" key="2">
    <source>
        <dbReference type="Proteomes" id="UP000007801"/>
    </source>
</evidence>
<dbReference type="SMR" id="B3M8B6"/>
<dbReference type="eggNOG" id="ENOG502TC9H">
    <property type="taxonomic scope" value="Eukaryota"/>
</dbReference>
<keyword evidence="2" id="KW-1185">Reference proteome</keyword>
<organism evidence="1 2">
    <name type="scientific">Drosophila ananassae</name>
    <name type="common">Fruit fly</name>
    <dbReference type="NCBI Taxonomy" id="7217"/>
    <lineage>
        <taxon>Eukaryota</taxon>
        <taxon>Metazoa</taxon>
        <taxon>Ecdysozoa</taxon>
        <taxon>Arthropoda</taxon>
        <taxon>Hexapoda</taxon>
        <taxon>Insecta</taxon>
        <taxon>Pterygota</taxon>
        <taxon>Neoptera</taxon>
        <taxon>Endopterygota</taxon>
        <taxon>Diptera</taxon>
        <taxon>Brachycera</taxon>
        <taxon>Muscomorpha</taxon>
        <taxon>Ephydroidea</taxon>
        <taxon>Drosophilidae</taxon>
        <taxon>Drosophila</taxon>
        <taxon>Sophophora</taxon>
    </lineage>
</organism>
<dbReference type="OrthoDB" id="7832870at2759"/>
<dbReference type="HOGENOM" id="CLU_763478_0_0_1"/>
<dbReference type="EMBL" id="CH902618">
    <property type="protein sequence ID" value="EDV41055.1"/>
    <property type="molecule type" value="Genomic_DNA"/>
</dbReference>
<proteinExistence type="predicted"/>